<dbReference type="PANTHER" id="PTHR47505">
    <property type="entry name" value="DNA UTILIZATION PROTEIN YHGH"/>
    <property type="match status" value="1"/>
</dbReference>
<reference evidence="2" key="1">
    <citation type="submission" date="2020-02" db="EMBL/GenBank/DDBJ databases">
        <authorList>
            <person name="Meier V. D."/>
        </authorList>
    </citation>
    <scope>NUCLEOTIDE SEQUENCE</scope>
    <source>
        <strain evidence="2">AVDCRST_MAG12</strain>
    </source>
</reference>
<dbReference type="EMBL" id="CADCVK010000098">
    <property type="protein sequence ID" value="CAA9468672.1"/>
    <property type="molecule type" value="Genomic_DNA"/>
</dbReference>
<dbReference type="CDD" id="cd06223">
    <property type="entry name" value="PRTases_typeI"/>
    <property type="match status" value="1"/>
</dbReference>
<evidence type="ECO:0000313" key="2">
    <source>
        <dbReference type="EMBL" id="CAA9468672.1"/>
    </source>
</evidence>
<evidence type="ECO:0000256" key="1">
    <source>
        <dbReference type="ARBA" id="ARBA00008007"/>
    </source>
</evidence>
<accession>A0A6J4RBZ5</accession>
<dbReference type="InterPro" id="IPR000836">
    <property type="entry name" value="PRTase_dom"/>
</dbReference>
<protein>
    <submittedName>
        <fullName evidence="2">Competence protein F homolog, phosphoribosyltransferase domain protein YhgH required for utilization of DNA as sole source of carbon and energy</fullName>
    </submittedName>
</protein>
<dbReference type="Gene3D" id="3.40.50.2020">
    <property type="match status" value="1"/>
</dbReference>
<dbReference type="SUPFAM" id="SSF53271">
    <property type="entry name" value="PRTase-like"/>
    <property type="match status" value="1"/>
</dbReference>
<organism evidence="2">
    <name type="scientific">uncultured Rubrobacteraceae bacterium</name>
    <dbReference type="NCBI Taxonomy" id="349277"/>
    <lineage>
        <taxon>Bacteria</taxon>
        <taxon>Bacillati</taxon>
        <taxon>Actinomycetota</taxon>
        <taxon>Rubrobacteria</taxon>
        <taxon>Rubrobacterales</taxon>
        <taxon>Rubrobacteraceae</taxon>
        <taxon>environmental samples</taxon>
    </lineage>
</organism>
<proteinExistence type="inferred from homology"/>
<keyword evidence="2" id="KW-0808">Transferase</keyword>
<name>A0A6J4RBZ5_9ACTN</name>
<dbReference type="AlphaFoldDB" id="A0A6J4RBZ5"/>
<dbReference type="InterPro" id="IPR029057">
    <property type="entry name" value="PRTase-like"/>
</dbReference>
<dbReference type="GO" id="GO:0016757">
    <property type="term" value="F:glycosyltransferase activity"/>
    <property type="evidence" value="ECO:0007669"/>
    <property type="project" value="UniProtKB-KW"/>
</dbReference>
<dbReference type="PANTHER" id="PTHR47505:SF1">
    <property type="entry name" value="DNA UTILIZATION PROTEIN YHGH"/>
    <property type="match status" value="1"/>
</dbReference>
<gene>
    <name evidence="2" type="ORF">AVDCRST_MAG12-567</name>
</gene>
<comment type="similarity">
    <text evidence="1">Belongs to the ComF/GntX family.</text>
</comment>
<sequence length="237" mass="25146">MAGAPSAECGDPHSVGHERGFKAHLQWCVGCGGRASDLLCPPCFESLPWAGSPACERCGLPTAFETPVCCVCKNVDFAFETARTPLRYEGVGKEIVHALKYRAYTAVVERLAAPLLAEAVGGERFDAVVPVPLHRARLRRRGFNQAALLARGLAGRINSPVSDTLQVVRSTRDQVELSAAERRRNVAGAFSAAARTRGRLLLVEDVFTTGATTSACAAALLDAGAAEVHAVTLCRTC</sequence>
<keyword evidence="2" id="KW-0328">Glycosyltransferase</keyword>
<dbReference type="InterPro" id="IPR051910">
    <property type="entry name" value="ComF/GntX_DNA_util-trans"/>
</dbReference>